<dbReference type="InterPro" id="IPR036445">
    <property type="entry name" value="GPCR_2_extracell_dom_sf"/>
</dbReference>
<sequence length="1119" mass="124282">MLLQKPCVNAQYGSLTYWCSARCAWEYVAGRCLPIRCPAEVADGVLWTEHRAGEVQRVPCADGRGEALRRRCDEKGEWGPVEAGRCSCTAEGEWPAADSNRYVHRACPGGTSGSVARRCDRFGQWGEVMRDCVRIACPEETLDDVTFPSVAADADSVAACPEGFFGSVTRHCNANGKWGAVRNECASNQCDAFFFSLVKDGSILISYSGARQLSHITASFTPPLAEDVKGSTTSVTIPSFAPSVPVMMTVKGWWFSRQVEQCTVGNFFTRWFCFQLRPPVVLERNVTREGLSLLLDVGFADCKNRAPAQLLLETKEEGRVQRDHSQFRCTQLGGCLPPKHAALAVHNLNPAKTYSIRALLATEDAFKPLPWSAPLVISPEDTCTEWSLRTACGSMALFLFYMRWDTSVPLPVRAASIRYRSAYQQLALRLQPWRSRPIALCENGALCTERKMYLLPLEATGIWYQVELTVTVAERGCTHTQQVLTSYYAPAHPAVVMRRSVFDSYCVLSFEQANMPLRIRVEVLNVLNEVQQVQEQQLLLFQRREIRLTNLHPNSHYWVNTTLFDSLGNRASNRTDIVTLPFQPLQHNLTLLHVSKNHLVAEAFSSARGLLRCRFDAEQPRVDGKQIVNFPLHLGAVDAGAIRVFDTAVPSDAHFFSCVVSAEDLMVLSAKPATVFFTTPSRLETARVLRFDPPLPVNAKPFEEEVLIPYNWTVRATFTRPVTLDSALSFFFIHSGGGEAISYVGKSARHTLRQTSPIEVEFYAVGNQNSILQVLMLPRPEALTDAENGMPVVLRGVVGDGDGGVSGGDVSGGVSEVGSDKRGGVGNDKKGSENPLSTMLPFYRLIIASNVFISDRVINSFSPENLCLEDSLELHYDDPDGGLVFGEVEIHRLLSNETVTVLSSHPCVEYSFNAFTTVHFRLRHCHPGLQIAESYQLRVKQPILRLRNQLVIEPTPILFRIVGSRLPLAIVAVSPNATALRPGGVLSIQFNQPVEAGGGKIHFQQFHPHTDFLGPDEHAVEAGVIERDEANRSVMRFAFEELRLLPNAHYRVRVDRTLVKNAMWAQLDEQLLEFELATEDERCVVVGAGSLPPLTNTFSLCRYESLSERVSCACSYVLY</sequence>
<reference evidence="3 4" key="1">
    <citation type="submission" date="2016-05" db="EMBL/GenBank/DDBJ databases">
        <title>Nuclear genome of Blastocystis sp. subtype 1 NandII.</title>
        <authorList>
            <person name="Gentekaki E."/>
            <person name="Curtis B."/>
            <person name="Stairs C."/>
            <person name="Eme L."/>
            <person name="Herman E."/>
            <person name="Klimes V."/>
            <person name="Arias M.C."/>
            <person name="Elias M."/>
            <person name="Hilliou F."/>
            <person name="Klute M."/>
            <person name="Malik S.-B."/>
            <person name="Pightling A."/>
            <person name="Rachubinski R."/>
            <person name="Salas D."/>
            <person name="Schlacht A."/>
            <person name="Suga H."/>
            <person name="Archibald J."/>
            <person name="Ball S.G."/>
            <person name="Clark G."/>
            <person name="Dacks J."/>
            <person name="Van Der Giezen M."/>
            <person name="Tsaousis A."/>
            <person name="Roger A."/>
        </authorList>
    </citation>
    <scope>NUCLEOTIDE SEQUENCE [LARGE SCALE GENOMIC DNA]</scope>
    <source>
        <strain evidence="4">ATCC 50177 / NandII</strain>
    </source>
</reference>
<dbReference type="AlphaFoldDB" id="A0A196SLE3"/>
<evidence type="ECO:0000259" key="2">
    <source>
        <dbReference type="PROSITE" id="PS50227"/>
    </source>
</evidence>
<name>A0A196SLE3_BLAHN</name>
<dbReference type="GO" id="GO:0016020">
    <property type="term" value="C:membrane"/>
    <property type="evidence" value="ECO:0007669"/>
    <property type="project" value="InterPro"/>
</dbReference>
<feature type="region of interest" description="Disordered" evidence="1">
    <location>
        <begin position="808"/>
        <end position="832"/>
    </location>
</feature>
<accession>A0A196SLE3</accession>
<comment type="caution">
    <text evidence="3">The sequence shown here is derived from an EMBL/GenBank/DDBJ whole genome shotgun (WGS) entry which is preliminary data.</text>
</comment>
<evidence type="ECO:0000313" key="3">
    <source>
        <dbReference type="EMBL" id="OAO17032.1"/>
    </source>
</evidence>
<dbReference type="OrthoDB" id="6380629at2759"/>
<dbReference type="Proteomes" id="UP000078348">
    <property type="component" value="Unassembled WGS sequence"/>
</dbReference>
<evidence type="ECO:0000313" key="4">
    <source>
        <dbReference type="Proteomes" id="UP000078348"/>
    </source>
</evidence>
<dbReference type="PROSITE" id="PS50227">
    <property type="entry name" value="G_PROTEIN_RECEP_F2_3"/>
    <property type="match status" value="2"/>
</dbReference>
<gene>
    <name evidence="3" type="ORF">AV274_1238</name>
</gene>
<protein>
    <recommendedName>
        <fullName evidence="2">G-protein coupled receptors family 2 profile 1 domain-containing protein</fullName>
    </recommendedName>
</protein>
<evidence type="ECO:0000256" key="1">
    <source>
        <dbReference type="SAM" id="MobiDB-lite"/>
    </source>
</evidence>
<dbReference type="GO" id="GO:0004930">
    <property type="term" value="F:G protein-coupled receptor activity"/>
    <property type="evidence" value="ECO:0007669"/>
    <property type="project" value="InterPro"/>
</dbReference>
<dbReference type="Gene3D" id="4.10.1240.10">
    <property type="entry name" value="GPCR, family 2, extracellular hormone receptor domain"/>
    <property type="match status" value="2"/>
</dbReference>
<dbReference type="InterPro" id="IPR001879">
    <property type="entry name" value="GPCR_2_extracellular_dom"/>
</dbReference>
<feature type="domain" description="G-protein coupled receptors family 2 profile 1" evidence="2">
    <location>
        <begin position="118"/>
        <end position="194"/>
    </location>
</feature>
<keyword evidence="4" id="KW-1185">Reference proteome</keyword>
<feature type="domain" description="G-protein coupled receptors family 2 profile 1" evidence="2">
    <location>
        <begin position="22"/>
        <end position="92"/>
    </location>
</feature>
<proteinExistence type="predicted"/>
<feature type="compositionally biased region" description="Basic and acidic residues" evidence="1">
    <location>
        <begin position="818"/>
        <end position="832"/>
    </location>
</feature>
<organism evidence="3 4">
    <name type="scientific">Blastocystis sp. subtype 1 (strain ATCC 50177 / NandII)</name>
    <dbReference type="NCBI Taxonomy" id="478820"/>
    <lineage>
        <taxon>Eukaryota</taxon>
        <taxon>Sar</taxon>
        <taxon>Stramenopiles</taxon>
        <taxon>Bigyra</taxon>
        <taxon>Opalozoa</taxon>
        <taxon>Opalinata</taxon>
        <taxon>Blastocystidae</taxon>
        <taxon>Blastocystis</taxon>
    </lineage>
</organism>
<dbReference type="EMBL" id="LXWW01000048">
    <property type="protein sequence ID" value="OAO17032.1"/>
    <property type="molecule type" value="Genomic_DNA"/>
</dbReference>